<proteinExistence type="predicted"/>
<evidence type="ECO:0000256" key="1">
    <source>
        <dbReference type="SAM" id="MobiDB-lite"/>
    </source>
</evidence>
<evidence type="ECO:0000313" key="2">
    <source>
        <dbReference type="EMBL" id="QEK38993.1"/>
    </source>
</evidence>
<organism evidence="2 3">
    <name type="scientific">Candidatus Nesciobacter abundans</name>
    <dbReference type="NCBI Taxonomy" id="2601668"/>
    <lineage>
        <taxon>Bacteria</taxon>
        <taxon>Pseudomonadati</taxon>
        <taxon>Pseudomonadota</taxon>
        <taxon>Alphaproteobacteria</taxon>
        <taxon>Holosporales</taxon>
        <taxon>Holosporaceae</taxon>
        <taxon>Candidatus Nesciobacter</taxon>
    </lineage>
</organism>
<sequence length="371" mass="44241">MRLYASVITVLLGMFCKNSFCMPQENKTNIQIESNSINTHRKTKENALNIPKYEDYLILLSYQPQTRSYCPTKDSSTTKRRFKRWNFNFFKRKTSCSKKSYKTQNNTNNSNPRFNPISEYKSDFESINQLKEHNISLHSLKNSFPFYSLIFPRKDKGFLAYIYSVSYFVKSRIKDFSCYWKSEYKQAMNVRSLISTDIYGLIKAVHFTKAMLKQHKSFPDIEAVKDNQDLKINQNPEEYSEEFKQNKSDIKNGIVHKTASFEKEEYENEHFSSCYRRSKAEKWLKDAEMWIKAYTEVRNAENHVRSKINENRINNDKTDNDNKTYNDLINKNKINSRMNYRVSKNNHEIKNQSEYTKNDNNKQLKIESRDK</sequence>
<dbReference type="Proteomes" id="UP000324924">
    <property type="component" value="Chromosome"/>
</dbReference>
<evidence type="ECO:0000313" key="3">
    <source>
        <dbReference type="Proteomes" id="UP000324924"/>
    </source>
</evidence>
<dbReference type="EMBL" id="CP043314">
    <property type="protein sequence ID" value="QEK38993.1"/>
    <property type="molecule type" value="Genomic_DNA"/>
</dbReference>
<accession>A0A5C0UHF9</accession>
<reference evidence="2 3" key="1">
    <citation type="submission" date="2019-08" db="EMBL/GenBank/DDBJ databases">
        <title>Highly reduced genomes of protist endosymbionts show evolutionary convergence.</title>
        <authorList>
            <person name="George E."/>
            <person name="Husnik F."/>
            <person name="Tashyreva D."/>
            <person name="Prokopchuk G."/>
            <person name="Horak A."/>
            <person name="Kwong W.K."/>
            <person name="Lukes J."/>
            <person name="Keeling P.J."/>
        </authorList>
    </citation>
    <scope>NUCLEOTIDE SEQUENCE [LARGE SCALE GENOMIC DNA]</scope>
    <source>
        <strain evidence="2">1604HC</strain>
    </source>
</reference>
<protein>
    <submittedName>
        <fullName evidence="2">Uncharacterized protein</fullName>
    </submittedName>
</protein>
<keyword evidence="3" id="KW-1185">Reference proteome</keyword>
<feature type="region of interest" description="Disordered" evidence="1">
    <location>
        <begin position="350"/>
        <end position="371"/>
    </location>
</feature>
<dbReference type="KEGG" id="nabu:FZC36_00900"/>
<name>A0A5C0UHF9_9PROT</name>
<dbReference type="AlphaFoldDB" id="A0A5C0UHF9"/>
<dbReference type="RefSeq" id="WP_148972116.1">
    <property type="nucleotide sequence ID" value="NZ_CP043314.1"/>
</dbReference>
<gene>
    <name evidence="2" type="ORF">FZC36_00900</name>
</gene>